<comment type="caution">
    <text evidence="2">The sequence shown here is derived from an EMBL/GenBank/DDBJ whole genome shotgun (WGS) entry which is preliminary data.</text>
</comment>
<gene>
    <name evidence="2" type="ORF">S03H2_05460</name>
</gene>
<dbReference type="GO" id="GO:0003677">
    <property type="term" value="F:DNA binding"/>
    <property type="evidence" value="ECO:0007669"/>
    <property type="project" value="InterPro"/>
</dbReference>
<dbReference type="GO" id="GO:0006310">
    <property type="term" value="P:DNA recombination"/>
    <property type="evidence" value="ECO:0007669"/>
    <property type="project" value="InterPro"/>
</dbReference>
<dbReference type="AlphaFoldDB" id="X1FZL5"/>
<dbReference type="SUPFAM" id="SSF56349">
    <property type="entry name" value="DNA breaking-rejoining enzymes"/>
    <property type="match status" value="1"/>
</dbReference>
<dbReference type="EMBL" id="BARU01002280">
    <property type="protein sequence ID" value="GAH26213.1"/>
    <property type="molecule type" value="Genomic_DNA"/>
</dbReference>
<feature type="domain" description="Tyr recombinase" evidence="1">
    <location>
        <begin position="3"/>
        <end position="53"/>
    </location>
</feature>
<feature type="non-terminal residue" evidence="2">
    <location>
        <position position="53"/>
    </location>
</feature>
<reference evidence="2" key="1">
    <citation type="journal article" date="2014" name="Front. Microbiol.">
        <title>High frequency of phylogenetically diverse reductive dehalogenase-homologous genes in deep subseafloor sedimentary metagenomes.</title>
        <authorList>
            <person name="Kawai M."/>
            <person name="Futagami T."/>
            <person name="Toyoda A."/>
            <person name="Takaki Y."/>
            <person name="Nishi S."/>
            <person name="Hori S."/>
            <person name="Arai W."/>
            <person name="Tsubouchi T."/>
            <person name="Morono Y."/>
            <person name="Uchiyama I."/>
            <person name="Ito T."/>
            <person name="Fujiyama A."/>
            <person name="Inagaki F."/>
            <person name="Takami H."/>
        </authorList>
    </citation>
    <scope>NUCLEOTIDE SEQUENCE</scope>
    <source>
        <strain evidence="2">Expedition CK06-06</strain>
    </source>
</reference>
<sequence>MTGTPITLTTEDADKLLTRLRWEPISTKKGLKGIRNYCMALLMLDAGLRVGEV</sequence>
<dbReference type="InterPro" id="IPR011010">
    <property type="entry name" value="DNA_brk_join_enz"/>
</dbReference>
<dbReference type="PROSITE" id="PS51898">
    <property type="entry name" value="TYR_RECOMBINASE"/>
    <property type="match status" value="1"/>
</dbReference>
<dbReference type="InterPro" id="IPR002104">
    <property type="entry name" value="Integrase_catalytic"/>
</dbReference>
<accession>X1FZL5</accession>
<protein>
    <recommendedName>
        <fullName evidence="1">Tyr recombinase domain-containing protein</fullName>
    </recommendedName>
</protein>
<proteinExistence type="predicted"/>
<evidence type="ECO:0000313" key="2">
    <source>
        <dbReference type="EMBL" id="GAH26213.1"/>
    </source>
</evidence>
<evidence type="ECO:0000259" key="1">
    <source>
        <dbReference type="PROSITE" id="PS51898"/>
    </source>
</evidence>
<dbReference type="GO" id="GO:0015074">
    <property type="term" value="P:DNA integration"/>
    <property type="evidence" value="ECO:0007669"/>
    <property type="project" value="InterPro"/>
</dbReference>
<organism evidence="2">
    <name type="scientific">marine sediment metagenome</name>
    <dbReference type="NCBI Taxonomy" id="412755"/>
    <lineage>
        <taxon>unclassified sequences</taxon>
        <taxon>metagenomes</taxon>
        <taxon>ecological metagenomes</taxon>
    </lineage>
</organism>
<name>X1FZL5_9ZZZZ</name>